<dbReference type="PANTHER" id="PTHR31239">
    <property type="entry name" value="NICOLIN 1"/>
    <property type="match status" value="1"/>
</dbReference>
<dbReference type="Proteomes" id="UP000286415">
    <property type="component" value="Unassembled WGS sequence"/>
</dbReference>
<dbReference type="PANTHER" id="PTHR31239:SF2">
    <property type="entry name" value="NICOLIN-1"/>
    <property type="match status" value="1"/>
</dbReference>
<dbReference type="InterPro" id="IPR040235">
    <property type="entry name" value="Nicolin-1"/>
</dbReference>
<reference evidence="1 2" key="1">
    <citation type="journal article" date="2018" name="Biotechnol. Adv.">
        <title>Improved genomic resources and new bioinformatic workflow for the carcinogenic parasite Clonorchis sinensis: Biotechnological implications.</title>
        <authorList>
            <person name="Wang D."/>
            <person name="Korhonen P.K."/>
            <person name="Gasser R.B."/>
            <person name="Young N.D."/>
        </authorList>
    </citation>
    <scope>NUCLEOTIDE SEQUENCE [LARGE SCALE GENOMIC DNA]</scope>
    <source>
        <strain evidence="1">Cs-k2</strain>
    </source>
</reference>
<proteinExistence type="predicted"/>
<evidence type="ECO:0000313" key="2">
    <source>
        <dbReference type="Proteomes" id="UP000286415"/>
    </source>
</evidence>
<dbReference type="GO" id="GO:0005654">
    <property type="term" value="C:nucleoplasm"/>
    <property type="evidence" value="ECO:0007669"/>
    <property type="project" value="TreeGrafter"/>
</dbReference>
<reference evidence="1 2" key="2">
    <citation type="journal article" date="2021" name="Genomics">
        <title>High-quality reference genome for Clonorchis sinensis.</title>
        <authorList>
            <person name="Young N.D."/>
            <person name="Stroehlein A.J."/>
            <person name="Kinkar L."/>
            <person name="Wang T."/>
            <person name="Sohn W.M."/>
            <person name="Chang B.C.H."/>
            <person name="Kaur P."/>
            <person name="Weisz D."/>
            <person name="Dudchenko O."/>
            <person name="Aiden E.L."/>
            <person name="Korhonen P.K."/>
            <person name="Gasser R.B."/>
        </authorList>
    </citation>
    <scope>NUCLEOTIDE SEQUENCE [LARGE SCALE GENOMIC DNA]</scope>
    <source>
        <strain evidence="1">Cs-k2</strain>
    </source>
</reference>
<dbReference type="OrthoDB" id="73161at2759"/>
<protein>
    <recommendedName>
        <fullName evidence="3">Nicolin-1</fullName>
    </recommendedName>
</protein>
<keyword evidence="2" id="KW-1185">Reference proteome</keyword>
<dbReference type="AlphaFoldDB" id="A0A8T1ME62"/>
<dbReference type="EMBL" id="NIRI02000042">
    <property type="protein sequence ID" value="KAG5447001.1"/>
    <property type="molecule type" value="Genomic_DNA"/>
</dbReference>
<accession>A0A8T1ME62</accession>
<evidence type="ECO:0000313" key="1">
    <source>
        <dbReference type="EMBL" id="KAG5447001.1"/>
    </source>
</evidence>
<organism evidence="1 2">
    <name type="scientific">Clonorchis sinensis</name>
    <name type="common">Chinese liver fluke</name>
    <dbReference type="NCBI Taxonomy" id="79923"/>
    <lineage>
        <taxon>Eukaryota</taxon>
        <taxon>Metazoa</taxon>
        <taxon>Spiralia</taxon>
        <taxon>Lophotrochozoa</taxon>
        <taxon>Platyhelminthes</taxon>
        <taxon>Trematoda</taxon>
        <taxon>Digenea</taxon>
        <taxon>Opisthorchiida</taxon>
        <taxon>Opisthorchiata</taxon>
        <taxon>Opisthorchiidae</taxon>
        <taxon>Clonorchis</taxon>
    </lineage>
</organism>
<gene>
    <name evidence="1" type="ORF">CSKR_200362</name>
</gene>
<comment type="caution">
    <text evidence="1">The sequence shown here is derived from an EMBL/GenBank/DDBJ whole genome shotgun (WGS) entry which is preliminary data.</text>
</comment>
<name>A0A8T1ME62_CLOSI</name>
<evidence type="ECO:0008006" key="3">
    <source>
        <dbReference type="Google" id="ProtNLM"/>
    </source>
</evidence>
<sequence length="203" mass="23317">MLTVKRETKRCVGFAGSTITFPGCVVQEYQLDETSLNYLKEVRFCNHYTGVVTGLLCYQDKIVDRPTWLNLFRIQLMPQFHYCEGACADVTVSLPPDFDCVLRPHRLHRACLLLQQPSPIWKEFSIHSVRFFSDYMTQSVAPEHGSSDKFTRAEVTPDQQNPQLDELLHQVCKLAKVRRENQLNDLTAECEISDIGQSLFDAQ</sequence>